<dbReference type="Pfam" id="PF00106">
    <property type="entry name" value="adh_short"/>
    <property type="match status" value="1"/>
</dbReference>
<dbReference type="PANTHER" id="PTHR43976:SF16">
    <property type="entry name" value="SHORT-CHAIN DEHYDROGENASE_REDUCTASE FAMILY PROTEIN"/>
    <property type="match status" value="1"/>
</dbReference>
<evidence type="ECO:0000313" key="4">
    <source>
        <dbReference type="EMBL" id="MCE7007193.1"/>
    </source>
</evidence>
<dbReference type="InterPro" id="IPR051911">
    <property type="entry name" value="SDR_oxidoreductase"/>
</dbReference>
<dbReference type="PRINTS" id="PR00081">
    <property type="entry name" value="GDHRDH"/>
</dbReference>
<keyword evidence="2" id="KW-0560">Oxidoreductase</keyword>
<dbReference type="InterPro" id="IPR002347">
    <property type="entry name" value="SDR_fam"/>
</dbReference>
<dbReference type="InterPro" id="IPR020904">
    <property type="entry name" value="Sc_DH/Rdtase_CS"/>
</dbReference>
<dbReference type="Gene3D" id="3.40.50.720">
    <property type="entry name" value="NAD(P)-binding Rossmann-like Domain"/>
    <property type="match status" value="1"/>
</dbReference>
<sequence length="286" mass="30374">MTDSRVWLITGCSSGLGRAIAQEALAAGDTVVATARNVDALSELASLAPDHVTPLRLDVTNSTEIANAVQDTITWHGRIDVLVNNAGHGFIGAAEETPDAELRALLDVHVHRPIALTRAVLPHMRGRRSGAIVQMSSMGGQVVWPGFSAYCTAKFALEGYSEGLAAEVAQFGIKVLIPEPGAFRTGFAGTPLRWGTPIPDYDDVMEPLRKQIRGMDGTQPGDPVKAAAAIRAALDADNTPLRLVLGTDAYEAITARLDTLHTELDTWRATSLGTDLDPHGQAEPCP</sequence>
<keyword evidence="5" id="KW-1185">Reference proteome</keyword>
<dbReference type="EMBL" id="JAJVCN010000002">
    <property type="protein sequence ID" value="MCE7007193.1"/>
    <property type="molecule type" value="Genomic_DNA"/>
</dbReference>
<dbReference type="PRINTS" id="PR00080">
    <property type="entry name" value="SDRFAMILY"/>
</dbReference>
<dbReference type="PANTHER" id="PTHR43976">
    <property type="entry name" value="SHORT CHAIN DEHYDROGENASE"/>
    <property type="match status" value="1"/>
</dbReference>
<accession>A0ABS8ZH90</accession>
<dbReference type="InterPro" id="IPR036291">
    <property type="entry name" value="NAD(P)-bd_dom_sf"/>
</dbReference>
<organism evidence="4 5">
    <name type="scientific">Kibdelosporangium philippinense</name>
    <dbReference type="NCBI Taxonomy" id="211113"/>
    <lineage>
        <taxon>Bacteria</taxon>
        <taxon>Bacillati</taxon>
        <taxon>Actinomycetota</taxon>
        <taxon>Actinomycetes</taxon>
        <taxon>Pseudonocardiales</taxon>
        <taxon>Pseudonocardiaceae</taxon>
        <taxon>Kibdelosporangium</taxon>
    </lineage>
</organism>
<dbReference type="NCBIfam" id="NF004824">
    <property type="entry name" value="PRK06180.1"/>
    <property type="match status" value="1"/>
</dbReference>
<reference evidence="4 5" key="1">
    <citation type="submission" date="2021-12" db="EMBL/GenBank/DDBJ databases">
        <title>Genome sequence of Kibdelosporangium philippinense ATCC 49844.</title>
        <authorList>
            <person name="Fedorov E.A."/>
            <person name="Omeragic M."/>
            <person name="Shalygina K.F."/>
            <person name="Maclea K.S."/>
        </authorList>
    </citation>
    <scope>NUCLEOTIDE SEQUENCE [LARGE SCALE GENOMIC DNA]</scope>
    <source>
        <strain evidence="4 5">ATCC 49844</strain>
    </source>
</reference>
<proteinExistence type="inferred from homology"/>
<dbReference type="CDD" id="cd05374">
    <property type="entry name" value="17beta-HSD-like_SDR_c"/>
    <property type="match status" value="1"/>
</dbReference>
<dbReference type="RefSeq" id="WP_233728573.1">
    <property type="nucleotide sequence ID" value="NZ_JAJVCN010000002.1"/>
</dbReference>
<evidence type="ECO:0000313" key="5">
    <source>
        <dbReference type="Proteomes" id="UP001521150"/>
    </source>
</evidence>
<evidence type="ECO:0000256" key="1">
    <source>
        <dbReference type="ARBA" id="ARBA00006484"/>
    </source>
</evidence>
<comment type="caution">
    <text evidence="4">The sequence shown here is derived from an EMBL/GenBank/DDBJ whole genome shotgun (WGS) entry which is preliminary data.</text>
</comment>
<protein>
    <submittedName>
        <fullName evidence="4">Oxidoreductase</fullName>
    </submittedName>
</protein>
<comment type="similarity">
    <text evidence="1 3">Belongs to the short-chain dehydrogenases/reductases (SDR) family.</text>
</comment>
<evidence type="ECO:0000256" key="2">
    <source>
        <dbReference type="ARBA" id="ARBA00023002"/>
    </source>
</evidence>
<gene>
    <name evidence="4" type="ORF">LWC34_30885</name>
</gene>
<dbReference type="PROSITE" id="PS00061">
    <property type="entry name" value="ADH_SHORT"/>
    <property type="match status" value="1"/>
</dbReference>
<dbReference type="SUPFAM" id="SSF51735">
    <property type="entry name" value="NAD(P)-binding Rossmann-fold domains"/>
    <property type="match status" value="1"/>
</dbReference>
<dbReference type="Proteomes" id="UP001521150">
    <property type="component" value="Unassembled WGS sequence"/>
</dbReference>
<evidence type="ECO:0000256" key="3">
    <source>
        <dbReference type="RuleBase" id="RU000363"/>
    </source>
</evidence>
<name>A0ABS8ZH90_9PSEU</name>